<dbReference type="PROSITE" id="PS00135">
    <property type="entry name" value="TRYPSIN_SER"/>
    <property type="match status" value="1"/>
</dbReference>
<accession>A0A8X6EZP3</accession>
<dbReference type="CDD" id="cd00190">
    <property type="entry name" value="Tryp_SPc"/>
    <property type="match status" value="1"/>
</dbReference>
<protein>
    <submittedName>
        <fullName evidence="9">Transmembrane protease serine 4</fullName>
    </submittedName>
</protein>
<proteinExistence type="inferred from homology"/>
<evidence type="ECO:0000256" key="7">
    <source>
        <dbReference type="SAM" id="SignalP"/>
    </source>
</evidence>
<keyword evidence="9" id="KW-0812">Transmembrane</keyword>
<keyword evidence="2 6" id="KW-0378">Hydrolase</keyword>
<evidence type="ECO:0000256" key="4">
    <source>
        <dbReference type="ARBA" id="ARBA00023157"/>
    </source>
</evidence>
<keyword evidence="7" id="KW-0732">Signal</keyword>
<keyword evidence="9" id="KW-0472">Membrane</keyword>
<dbReference type="Gene3D" id="2.40.10.10">
    <property type="entry name" value="Trypsin-like serine proteases"/>
    <property type="match status" value="1"/>
</dbReference>
<dbReference type="FunFam" id="2.40.10.10:FF:000060">
    <property type="entry name" value="Acrosin"/>
    <property type="match status" value="1"/>
</dbReference>
<dbReference type="SUPFAM" id="SSF50494">
    <property type="entry name" value="Trypsin-like serine proteases"/>
    <property type="match status" value="1"/>
</dbReference>
<organism evidence="9 10">
    <name type="scientific">Trichonephila clavata</name>
    <name type="common">Joro spider</name>
    <name type="synonym">Nephila clavata</name>
    <dbReference type="NCBI Taxonomy" id="2740835"/>
    <lineage>
        <taxon>Eukaryota</taxon>
        <taxon>Metazoa</taxon>
        <taxon>Ecdysozoa</taxon>
        <taxon>Arthropoda</taxon>
        <taxon>Chelicerata</taxon>
        <taxon>Arachnida</taxon>
        <taxon>Araneae</taxon>
        <taxon>Araneomorphae</taxon>
        <taxon>Entelegynae</taxon>
        <taxon>Araneoidea</taxon>
        <taxon>Nephilidae</taxon>
        <taxon>Trichonephila</taxon>
    </lineage>
</organism>
<comment type="caution">
    <text evidence="9">The sequence shown here is derived from an EMBL/GenBank/DDBJ whole genome shotgun (WGS) entry which is preliminary data.</text>
</comment>
<sequence>MNKEMFALLLGFIFSGVQGYNYYQNYGYGPYQYSYKYNIPPYNNDNNFPAYQVAYSSSNDCGKANEVNPFIIGGSEVYPHHKYPWMVAIKNENSAFKCGGSLITPQYVLTAAHCLIETGNVIVGIGAHNLTIPHEEIRSRKIKMHPRFNLTLQIHDIALIMLEKPVTLSENIGTICLPYDRKLEKPGTKAVVAGWGLLSKEGKSSQVLMEATFKVIPGSESAIVTEGENPGKGTGIGDSGSPLFVRYPNERWYVIGVVSSEVDTKTFFPKVLFYLSWIQENIQDGAMCELNA</sequence>
<dbReference type="SMART" id="SM00020">
    <property type="entry name" value="Tryp_SPc"/>
    <property type="match status" value="1"/>
</dbReference>
<dbReference type="GO" id="GO:0006508">
    <property type="term" value="P:proteolysis"/>
    <property type="evidence" value="ECO:0007669"/>
    <property type="project" value="UniProtKB-KW"/>
</dbReference>
<dbReference type="PANTHER" id="PTHR24256">
    <property type="entry name" value="TRYPTASE-RELATED"/>
    <property type="match status" value="1"/>
</dbReference>
<evidence type="ECO:0000256" key="1">
    <source>
        <dbReference type="ARBA" id="ARBA00022670"/>
    </source>
</evidence>
<dbReference type="PRINTS" id="PR00722">
    <property type="entry name" value="CHYMOTRYPSIN"/>
</dbReference>
<dbReference type="InterPro" id="IPR001314">
    <property type="entry name" value="Peptidase_S1A"/>
</dbReference>
<keyword evidence="1 6" id="KW-0645">Protease</keyword>
<evidence type="ECO:0000256" key="5">
    <source>
        <dbReference type="ARBA" id="ARBA00024195"/>
    </source>
</evidence>
<dbReference type="InterPro" id="IPR051487">
    <property type="entry name" value="Ser/Thr_Proteases_Immune/Dev"/>
</dbReference>
<evidence type="ECO:0000313" key="9">
    <source>
        <dbReference type="EMBL" id="GFQ66985.1"/>
    </source>
</evidence>
<evidence type="ECO:0000256" key="3">
    <source>
        <dbReference type="ARBA" id="ARBA00022825"/>
    </source>
</evidence>
<dbReference type="EMBL" id="BMAO01000453">
    <property type="protein sequence ID" value="GFQ66985.1"/>
    <property type="molecule type" value="Genomic_DNA"/>
</dbReference>
<evidence type="ECO:0000256" key="6">
    <source>
        <dbReference type="RuleBase" id="RU363034"/>
    </source>
</evidence>
<dbReference type="PROSITE" id="PS00134">
    <property type="entry name" value="TRYPSIN_HIS"/>
    <property type="match status" value="1"/>
</dbReference>
<feature type="chain" id="PRO_5036475247" evidence="7">
    <location>
        <begin position="20"/>
        <end position="292"/>
    </location>
</feature>
<evidence type="ECO:0000313" key="10">
    <source>
        <dbReference type="Proteomes" id="UP000887116"/>
    </source>
</evidence>
<dbReference type="InterPro" id="IPR043504">
    <property type="entry name" value="Peptidase_S1_PA_chymotrypsin"/>
</dbReference>
<comment type="similarity">
    <text evidence="5">Belongs to the peptidase S1 family. CLIP subfamily.</text>
</comment>
<dbReference type="Pfam" id="PF00089">
    <property type="entry name" value="Trypsin"/>
    <property type="match status" value="1"/>
</dbReference>
<dbReference type="InterPro" id="IPR018114">
    <property type="entry name" value="TRYPSIN_HIS"/>
</dbReference>
<name>A0A8X6EZP3_TRICU</name>
<dbReference type="InterPro" id="IPR009003">
    <property type="entry name" value="Peptidase_S1_PA"/>
</dbReference>
<dbReference type="InterPro" id="IPR001254">
    <property type="entry name" value="Trypsin_dom"/>
</dbReference>
<feature type="domain" description="Peptidase S1" evidence="8">
    <location>
        <begin position="71"/>
        <end position="283"/>
    </location>
</feature>
<dbReference type="GO" id="GO:0004252">
    <property type="term" value="F:serine-type endopeptidase activity"/>
    <property type="evidence" value="ECO:0007669"/>
    <property type="project" value="InterPro"/>
</dbReference>
<gene>
    <name evidence="9" type="primary">Tmprss4</name>
    <name evidence="9" type="ORF">TNCT_495521</name>
</gene>
<dbReference type="InterPro" id="IPR033116">
    <property type="entry name" value="TRYPSIN_SER"/>
</dbReference>
<evidence type="ECO:0000259" key="8">
    <source>
        <dbReference type="PROSITE" id="PS50240"/>
    </source>
</evidence>
<evidence type="ECO:0000256" key="2">
    <source>
        <dbReference type="ARBA" id="ARBA00022801"/>
    </source>
</evidence>
<keyword evidence="3 6" id="KW-0720">Serine protease</keyword>
<dbReference type="Proteomes" id="UP000887116">
    <property type="component" value="Unassembled WGS sequence"/>
</dbReference>
<dbReference type="AlphaFoldDB" id="A0A8X6EZP3"/>
<keyword evidence="10" id="KW-1185">Reference proteome</keyword>
<feature type="signal peptide" evidence="7">
    <location>
        <begin position="1"/>
        <end position="19"/>
    </location>
</feature>
<keyword evidence="4" id="KW-1015">Disulfide bond</keyword>
<reference evidence="9" key="1">
    <citation type="submission" date="2020-07" db="EMBL/GenBank/DDBJ databases">
        <title>Multicomponent nature underlies the extraordinary mechanical properties of spider dragline silk.</title>
        <authorList>
            <person name="Kono N."/>
            <person name="Nakamura H."/>
            <person name="Mori M."/>
            <person name="Yoshida Y."/>
            <person name="Ohtoshi R."/>
            <person name="Malay A.D."/>
            <person name="Moran D.A.P."/>
            <person name="Tomita M."/>
            <person name="Numata K."/>
            <person name="Arakawa K."/>
        </authorList>
    </citation>
    <scope>NUCLEOTIDE SEQUENCE</scope>
</reference>
<dbReference type="OrthoDB" id="6436501at2759"/>
<dbReference type="PROSITE" id="PS50240">
    <property type="entry name" value="TRYPSIN_DOM"/>
    <property type="match status" value="1"/>
</dbReference>